<dbReference type="PIRSF" id="PIRSF000443">
    <property type="entry name" value="Homoser_Ac_trans"/>
    <property type="match status" value="1"/>
</dbReference>
<reference evidence="3 4" key="1">
    <citation type="submission" date="2014-09" db="EMBL/GenBank/DDBJ databases">
        <authorList>
            <person name="Grob C."/>
            <person name="Taubert M."/>
            <person name="Howat A.M."/>
            <person name="Burns O.J."/>
            <person name="Dixon J.L."/>
            <person name="Chen Y."/>
            <person name="Murrell J.C."/>
        </authorList>
    </citation>
    <scope>NUCLEOTIDE SEQUENCE [LARGE SCALE GENOMIC DNA]</scope>
    <source>
        <strain evidence="3">L4</strain>
    </source>
</reference>
<gene>
    <name evidence="3" type="ORF">LP43_1219</name>
</gene>
<dbReference type="PANTHER" id="PTHR32268:SF15">
    <property type="entry name" value="HOMOSERINE ACETYLTRANSFERASE FAMILY PROTEIN (AFU_ORTHOLOGUE AFUA_1G15350)"/>
    <property type="match status" value="1"/>
</dbReference>
<dbReference type="SUPFAM" id="SSF53474">
    <property type="entry name" value="alpha/beta-Hydrolases"/>
    <property type="match status" value="1"/>
</dbReference>
<evidence type="ECO:0000256" key="1">
    <source>
        <dbReference type="PIRSR" id="PIRSR000443-1"/>
    </source>
</evidence>
<dbReference type="InterPro" id="IPR000073">
    <property type="entry name" value="AB_hydrolase_1"/>
</dbReference>
<protein>
    <submittedName>
        <fullName evidence="3">Homoserine O-acetyltransferase</fullName>
        <ecNumber evidence="3">2.3.1.31</ecNumber>
    </submittedName>
</protein>
<keyword evidence="3" id="KW-0808">Transferase</keyword>
<dbReference type="Gene3D" id="3.40.50.1820">
    <property type="entry name" value="alpha/beta hydrolase"/>
    <property type="match status" value="1"/>
</dbReference>
<feature type="active site" evidence="1">
    <location>
        <position position="322"/>
    </location>
</feature>
<dbReference type="STRING" id="392484.LP43_1219"/>
<comment type="caution">
    <text evidence="3">The sequence shown here is derived from an EMBL/GenBank/DDBJ whole genome shotgun (WGS) entry which is preliminary data.</text>
</comment>
<dbReference type="EC" id="2.3.1.31" evidence="3"/>
<evidence type="ECO:0000259" key="2">
    <source>
        <dbReference type="Pfam" id="PF00561"/>
    </source>
</evidence>
<proteinExistence type="predicted"/>
<keyword evidence="3" id="KW-0012">Acyltransferase</keyword>
<dbReference type="PANTHER" id="PTHR32268">
    <property type="entry name" value="HOMOSERINE O-ACETYLTRANSFERASE"/>
    <property type="match status" value="1"/>
</dbReference>
<dbReference type="Proteomes" id="UP000029999">
    <property type="component" value="Unassembled WGS sequence"/>
</dbReference>
<dbReference type="AlphaFoldDB" id="A0A0A0BGG7"/>
<dbReference type="GO" id="GO:0004414">
    <property type="term" value="F:homoserine O-acetyltransferase activity"/>
    <property type="evidence" value="ECO:0007669"/>
    <property type="project" value="UniProtKB-EC"/>
</dbReference>
<organism evidence="3 4">
    <name type="scientific">Methylophaga thiooxydans</name>
    <dbReference type="NCBI Taxonomy" id="392484"/>
    <lineage>
        <taxon>Bacteria</taxon>
        <taxon>Pseudomonadati</taxon>
        <taxon>Pseudomonadota</taxon>
        <taxon>Gammaproteobacteria</taxon>
        <taxon>Thiotrichales</taxon>
        <taxon>Piscirickettsiaceae</taxon>
        <taxon>Methylophaga</taxon>
    </lineage>
</organism>
<feature type="active site" description="Nucleophile" evidence="1">
    <location>
        <position position="139"/>
    </location>
</feature>
<sequence>MTSNTYYTAAQHGEFEVYELGDFVLEQGETLRGAKLAYTCYGKLNEQGDNAIVFPVMFSGTHSAMAPYVGEGLALDPSKYFIVIPNQLGGGLSSSPHNYAAPYQANYFPELTIGDDVRAQHQLLTHLGVTKLKLVTGWSMGAQQTYEWAVRYPDMVERAAPISGTAKTTPHCMLYVDVFCEALTSDPAWNNGRYDNSEDVEQGLRRMAHVFAMMGASQGLYNNALWQNVGFSSQQDFLKGLWENWFLPMDPNNLLCMAQKWRSGDVSLHTEGDLAAALGRISAKVFVISFEKDMFISPDDCLREQQMIAGSELISIPSAWGHFTMLGIAPEDFQMINDTLKKLLNTSV</sequence>
<accession>A0A0A0BGG7</accession>
<feature type="domain" description="AB hydrolase-1" evidence="2">
    <location>
        <begin position="70"/>
        <end position="187"/>
    </location>
</feature>
<feature type="active site" evidence="1">
    <location>
        <position position="293"/>
    </location>
</feature>
<dbReference type="InterPro" id="IPR008220">
    <property type="entry name" value="HAT_MetX-like"/>
</dbReference>
<dbReference type="Pfam" id="PF00561">
    <property type="entry name" value="Abhydrolase_1"/>
    <property type="match status" value="1"/>
</dbReference>
<dbReference type="EMBL" id="JRQD01000003">
    <property type="protein sequence ID" value="KGM06727.1"/>
    <property type="molecule type" value="Genomic_DNA"/>
</dbReference>
<evidence type="ECO:0000313" key="4">
    <source>
        <dbReference type="Proteomes" id="UP000029999"/>
    </source>
</evidence>
<dbReference type="NCBIfam" id="NF005757">
    <property type="entry name" value="PRK07581.1"/>
    <property type="match status" value="1"/>
</dbReference>
<evidence type="ECO:0000313" key="3">
    <source>
        <dbReference type="EMBL" id="KGM06727.1"/>
    </source>
</evidence>
<dbReference type="RefSeq" id="WP_036313238.1">
    <property type="nucleotide sequence ID" value="NZ_JRQD01000003.1"/>
</dbReference>
<dbReference type="InterPro" id="IPR029058">
    <property type="entry name" value="AB_hydrolase_fold"/>
</dbReference>
<name>A0A0A0BGG7_9GAMM</name>